<name>A0ABT4KZL6_9SPHI</name>
<comment type="subcellular location">
    <subcellularLocation>
        <location evidence="1">Secreted</location>
    </subcellularLocation>
</comment>
<dbReference type="CDD" id="cd10918">
    <property type="entry name" value="CE4_NodB_like_5s_6s"/>
    <property type="match status" value="1"/>
</dbReference>
<feature type="domain" description="NodB homology" evidence="3">
    <location>
        <begin position="55"/>
        <end position="244"/>
    </location>
</feature>
<proteinExistence type="predicted"/>
<dbReference type="PROSITE" id="PS51677">
    <property type="entry name" value="NODB"/>
    <property type="match status" value="1"/>
</dbReference>
<dbReference type="InterPro" id="IPR011330">
    <property type="entry name" value="Glyco_hydro/deAcase_b/a-brl"/>
</dbReference>
<dbReference type="EMBL" id="JAPWGL010000003">
    <property type="protein sequence ID" value="MCZ4224362.1"/>
    <property type="molecule type" value="Genomic_DNA"/>
</dbReference>
<evidence type="ECO:0000259" key="3">
    <source>
        <dbReference type="PROSITE" id="PS51677"/>
    </source>
</evidence>
<keyword evidence="2" id="KW-0732">Signal</keyword>
<dbReference type="InterPro" id="IPR002509">
    <property type="entry name" value="NODB_dom"/>
</dbReference>
<dbReference type="InterPro" id="IPR051398">
    <property type="entry name" value="Polysacch_Deacetylase"/>
</dbReference>
<dbReference type="Pfam" id="PF01522">
    <property type="entry name" value="Polysacc_deac_1"/>
    <property type="match status" value="1"/>
</dbReference>
<gene>
    <name evidence="4" type="ORF">O0931_13685</name>
</gene>
<dbReference type="PANTHER" id="PTHR34216:SF3">
    <property type="entry name" value="POLY-BETA-1,6-N-ACETYL-D-GLUCOSAMINE N-DEACETYLASE"/>
    <property type="match status" value="1"/>
</dbReference>
<dbReference type="RefSeq" id="WP_269416134.1">
    <property type="nucleotide sequence ID" value="NZ_JAPWGL010000003.1"/>
</dbReference>
<dbReference type="PANTHER" id="PTHR34216">
    <property type="match status" value="1"/>
</dbReference>
<keyword evidence="5" id="KW-1185">Reference proteome</keyword>
<evidence type="ECO:0000256" key="2">
    <source>
        <dbReference type="ARBA" id="ARBA00022729"/>
    </source>
</evidence>
<sequence>MLHHVADQPHPSLKKWCISRNKFLEFLDCIEQNGLTTTTFQEISESDFNEKHLKNKVIITFDDCAAALFDFAIPELLRRKMKAVFYMPSEHIDGLNIWDIEEHSMISVKLMNAIQLQQLVSMGMEVGSHGEKHIKLNLVSKDLAYNDMLNSKITLEGLLNNKVYSFAYPYGKIPAQHQQLLIKAGYKFGLSIYSPYETNYTLRRFAINEQDDKQTINMKLNSRYRLMRLFYDPIILFKNKLFKA</sequence>
<organism evidence="4 5">
    <name type="scientific">Pedobacter rhodius</name>
    <dbReference type="NCBI Taxonomy" id="3004098"/>
    <lineage>
        <taxon>Bacteria</taxon>
        <taxon>Pseudomonadati</taxon>
        <taxon>Bacteroidota</taxon>
        <taxon>Sphingobacteriia</taxon>
        <taxon>Sphingobacteriales</taxon>
        <taxon>Sphingobacteriaceae</taxon>
        <taxon>Pedobacter</taxon>
    </lineage>
</organism>
<evidence type="ECO:0000313" key="5">
    <source>
        <dbReference type="Proteomes" id="UP001144341"/>
    </source>
</evidence>
<evidence type="ECO:0000256" key="1">
    <source>
        <dbReference type="ARBA" id="ARBA00004613"/>
    </source>
</evidence>
<dbReference type="Gene3D" id="3.20.20.370">
    <property type="entry name" value="Glycoside hydrolase/deacetylase"/>
    <property type="match status" value="1"/>
</dbReference>
<evidence type="ECO:0000313" key="4">
    <source>
        <dbReference type="EMBL" id="MCZ4224362.1"/>
    </source>
</evidence>
<dbReference type="Proteomes" id="UP001144341">
    <property type="component" value="Unassembled WGS sequence"/>
</dbReference>
<accession>A0ABT4KZL6</accession>
<reference evidence="4" key="1">
    <citation type="submission" date="2022-12" db="EMBL/GenBank/DDBJ databases">
        <title>Genome sequence of SJ11.</title>
        <authorList>
            <person name="Woo H."/>
        </authorList>
    </citation>
    <scope>NUCLEOTIDE SEQUENCE</scope>
    <source>
        <strain evidence="4">SJ11</strain>
    </source>
</reference>
<comment type="caution">
    <text evidence="4">The sequence shown here is derived from an EMBL/GenBank/DDBJ whole genome shotgun (WGS) entry which is preliminary data.</text>
</comment>
<dbReference type="SUPFAM" id="SSF88713">
    <property type="entry name" value="Glycoside hydrolase/deacetylase"/>
    <property type="match status" value="1"/>
</dbReference>
<protein>
    <submittedName>
        <fullName evidence="4">Polysaccharide deacetylase family protein</fullName>
    </submittedName>
</protein>